<comment type="similarity">
    <text evidence="2">Belongs to the UPF0324 family.</text>
</comment>
<protein>
    <submittedName>
        <fullName evidence="8">Sulfate exporter family transporter</fullName>
    </submittedName>
</protein>
<feature type="transmembrane region" description="Helical" evidence="7">
    <location>
        <begin position="224"/>
        <end position="242"/>
    </location>
</feature>
<feature type="transmembrane region" description="Helical" evidence="7">
    <location>
        <begin position="312"/>
        <end position="331"/>
    </location>
</feature>
<evidence type="ECO:0000313" key="8">
    <source>
        <dbReference type="EMBL" id="MCT7377189.1"/>
    </source>
</evidence>
<comment type="caution">
    <text evidence="8">The sequence shown here is derived from an EMBL/GenBank/DDBJ whole genome shotgun (WGS) entry which is preliminary data.</text>
</comment>
<dbReference type="Pfam" id="PF03601">
    <property type="entry name" value="Cons_hypoth698"/>
    <property type="match status" value="1"/>
</dbReference>
<evidence type="ECO:0000256" key="5">
    <source>
        <dbReference type="ARBA" id="ARBA00022989"/>
    </source>
</evidence>
<organism evidence="8 9">
    <name type="scientific">Chelativorans salis</name>
    <dbReference type="NCBI Taxonomy" id="2978478"/>
    <lineage>
        <taxon>Bacteria</taxon>
        <taxon>Pseudomonadati</taxon>
        <taxon>Pseudomonadota</taxon>
        <taxon>Alphaproteobacteria</taxon>
        <taxon>Hyphomicrobiales</taxon>
        <taxon>Phyllobacteriaceae</taxon>
        <taxon>Chelativorans</taxon>
    </lineage>
</organism>
<feature type="transmembrane region" description="Helical" evidence="7">
    <location>
        <begin position="40"/>
        <end position="56"/>
    </location>
</feature>
<evidence type="ECO:0000256" key="4">
    <source>
        <dbReference type="ARBA" id="ARBA00022692"/>
    </source>
</evidence>
<feature type="transmembrane region" description="Helical" evidence="7">
    <location>
        <begin position="16"/>
        <end position="34"/>
    </location>
</feature>
<dbReference type="RefSeq" id="WP_260905576.1">
    <property type="nucleotide sequence ID" value="NZ_JAOCZP010000006.1"/>
</dbReference>
<accession>A0ABT2LSY1</accession>
<reference evidence="8 9" key="1">
    <citation type="submission" date="2022-09" db="EMBL/GenBank/DDBJ databases">
        <title>Chelativorans salina sp. nov., a novel slightly halophilic bacterium isolated from a saline lake sediment enrichment.</title>
        <authorList>
            <person name="Gao L."/>
            <person name="Fang B.-Z."/>
            <person name="Li W.-J."/>
        </authorList>
    </citation>
    <scope>NUCLEOTIDE SEQUENCE [LARGE SCALE GENOMIC DNA]</scope>
    <source>
        <strain evidence="8 9">EGI FJ00035</strain>
    </source>
</reference>
<dbReference type="PANTHER" id="PTHR30106:SF2">
    <property type="entry name" value="UPF0324 INNER MEMBRANE PROTEIN YEIH"/>
    <property type="match status" value="1"/>
</dbReference>
<evidence type="ECO:0000256" key="7">
    <source>
        <dbReference type="SAM" id="Phobius"/>
    </source>
</evidence>
<keyword evidence="9" id="KW-1185">Reference proteome</keyword>
<proteinExistence type="inferred from homology"/>
<comment type="subcellular location">
    <subcellularLocation>
        <location evidence="1">Cell membrane</location>
        <topology evidence="1">Multi-pass membrane protein</topology>
    </subcellularLocation>
</comment>
<feature type="transmembrane region" description="Helical" evidence="7">
    <location>
        <begin position="127"/>
        <end position="148"/>
    </location>
</feature>
<keyword evidence="4 7" id="KW-0812">Transmembrane</keyword>
<dbReference type="Proteomes" id="UP001320831">
    <property type="component" value="Unassembled WGS sequence"/>
</dbReference>
<gene>
    <name evidence="8" type="ORF">N5A92_19400</name>
</gene>
<name>A0ABT2LSY1_9HYPH</name>
<evidence type="ECO:0000256" key="6">
    <source>
        <dbReference type="ARBA" id="ARBA00023136"/>
    </source>
</evidence>
<evidence type="ECO:0000313" key="9">
    <source>
        <dbReference type="Proteomes" id="UP001320831"/>
    </source>
</evidence>
<dbReference type="EMBL" id="JAOCZP010000006">
    <property type="protein sequence ID" value="MCT7377189.1"/>
    <property type="molecule type" value="Genomic_DNA"/>
</dbReference>
<evidence type="ECO:0000256" key="2">
    <source>
        <dbReference type="ARBA" id="ARBA00007977"/>
    </source>
</evidence>
<dbReference type="PANTHER" id="PTHR30106">
    <property type="entry name" value="INNER MEMBRANE PROTEIN YEIH-RELATED"/>
    <property type="match status" value="1"/>
</dbReference>
<feature type="transmembrane region" description="Helical" evidence="7">
    <location>
        <begin position="160"/>
        <end position="183"/>
    </location>
</feature>
<feature type="transmembrane region" description="Helical" evidence="7">
    <location>
        <begin position="99"/>
        <end position="120"/>
    </location>
</feature>
<keyword evidence="5 7" id="KW-1133">Transmembrane helix</keyword>
<evidence type="ECO:0000256" key="3">
    <source>
        <dbReference type="ARBA" id="ARBA00022475"/>
    </source>
</evidence>
<dbReference type="InterPro" id="IPR018383">
    <property type="entry name" value="UPF0324_pro"/>
</dbReference>
<feature type="transmembrane region" description="Helical" evidence="7">
    <location>
        <begin position="254"/>
        <end position="276"/>
    </location>
</feature>
<keyword evidence="3" id="KW-1003">Cell membrane</keyword>
<keyword evidence="6 7" id="KW-0472">Membrane</keyword>
<feature type="transmembrane region" description="Helical" evidence="7">
    <location>
        <begin position="190"/>
        <end position="212"/>
    </location>
</feature>
<evidence type="ECO:0000256" key="1">
    <source>
        <dbReference type="ARBA" id="ARBA00004651"/>
    </source>
</evidence>
<sequence>MSLIDKTGARLEKLKALAPGILFVLLIAVAANFLSEHYGGPAMLFALLLGMAFHFMASEPRSAAGVDFASRTLLRLGVGLLGARITFEQIGALGFEPIALVLISVAATIGFGVVMARLFGRHWSFGLLTGGAVAICGASAALAISAVLPQRPEREKDTLFTVIAVTGLSTIAMIAYPILFTALGFDDREIGVMIGATIHDVAQVVGAGYAVSNEAGDTATFVKLLRVALLPLVVIAIMLFARRGEGAARLSLPSFVLLFAALVVVNSLGFVPAALAAFLSEVSRWLLITAIAALGVKTALKEMFALGAGHIKVVVSITLFLVLLAAALSLVM</sequence>